<feature type="non-terminal residue" evidence="3">
    <location>
        <position position="128"/>
    </location>
</feature>
<dbReference type="GO" id="GO:0005764">
    <property type="term" value="C:lysosome"/>
    <property type="evidence" value="ECO:0007669"/>
    <property type="project" value="TreeGrafter"/>
</dbReference>
<keyword evidence="2" id="KW-0325">Glycoprotein</keyword>
<dbReference type="EMBL" id="VWPV01047046">
    <property type="protein sequence ID" value="NWH67698.1"/>
    <property type="molecule type" value="Genomic_DNA"/>
</dbReference>
<feature type="non-terminal residue" evidence="3">
    <location>
        <position position="1"/>
    </location>
</feature>
<dbReference type="GO" id="GO:0016020">
    <property type="term" value="C:membrane"/>
    <property type="evidence" value="ECO:0007669"/>
    <property type="project" value="GOC"/>
</dbReference>
<gene>
    <name evidence="3" type="primary">Smpd1</name>
    <name evidence="3" type="ORF">GEOCAL_R14763</name>
</gene>
<keyword evidence="4" id="KW-1185">Reference proteome</keyword>
<dbReference type="PANTHER" id="PTHR10340">
    <property type="entry name" value="SPHINGOMYELIN PHOSPHODIESTERASE"/>
    <property type="match status" value="1"/>
</dbReference>
<evidence type="ECO:0000256" key="1">
    <source>
        <dbReference type="ARBA" id="ARBA00022801"/>
    </source>
</evidence>
<organism evidence="3 4">
    <name type="scientific">Geococcyx californianus</name>
    <name type="common">Greater roadrunner</name>
    <name type="synonym">Saurothera californiana</name>
    <dbReference type="NCBI Taxonomy" id="8947"/>
    <lineage>
        <taxon>Eukaryota</taxon>
        <taxon>Metazoa</taxon>
        <taxon>Chordata</taxon>
        <taxon>Craniata</taxon>
        <taxon>Vertebrata</taxon>
        <taxon>Euteleostomi</taxon>
        <taxon>Archelosauria</taxon>
        <taxon>Archosauria</taxon>
        <taxon>Dinosauria</taxon>
        <taxon>Saurischia</taxon>
        <taxon>Theropoda</taxon>
        <taxon>Coelurosauria</taxon>
        <taxon>Aves</taxon>
        <taxon>Neognathae</taxon>
        <taxon>Neoaves</taxon>
        <taxon>Otidimorphae</taxon>
        <taxon>Cuculiformes</taxon>
        <taxon>Neomorphidae</taxon>
        <taxon>Geococcyx</taxon>
    </lineage>
</organism>
<protein>
    <submittedName>
        <fullName evidence="3">ASM phosphodiesterase</fullName>
    </submittedName>
</protein>
<name>A0A7K4JR25_GEOCA</name>
<evidence type="ECO:0000313" key="4">
    <source>
        <dbReference type="Proteomes" id="UP000531151"/>
    </source>
</evidence>
<dbReference type="GO" id="GO:0046513">
    <property type="term" value="P:ceramide biosynthetic process"/>
    <property type="evidence" value="ECO:0007669"/>
    <property type="project" value="TreeGrafter"/>
</dbReference>
<dbReference type="OrthoDB" id="282973at2759"/>
<dbReference type="Proteomes" id="UP000531151">
    <property type="component" value="Unassembled WGS sequence"/>
</dbReference>
<accession>A0A7K4JR25</accession>
<dbReference type="GO" id="GO:0061750">
    <property type="term" value="F:acid sphingomyelin phosphodiesterase activity"/>
    <property type="evidence" value="ECO:0007669"/>
    <property type="project" value="TreeGrafter"/>
</dbReference>
<dbReference type="AlphaFoldDB" id="A0A7K4JR25"/>
<keyword evidence="1" id="KW-0378">Hydrolase</keyword>
<sequence>LPWQLEPNVGRVGRLASRLCQELRLARPPVCADAVRLFQGDVVAALARSALRPREACGLLLGPPCGHWDILADWNVSLPAAPKPPVVPPAPPPPGAPTARVLVLTDVHWDRLYATGANADCPDPLCCR</sequence>
<dbReference type="PANTHER" id="PTHR10340:SF34">
    <property type="entry name" value="SPHINGOMYELIN PHOSPHODIESTERASE"/>
    <property type="match status" value="1"/>
</dbReference>
<reference evidence="3 4" key="1">
    <citation type="submission" date="2019-09" db="EMBL/GenBank/DDBJ databases">
        <title>Bird 10,000 Genomes (B10K) Project - Family phase.</title>
        <authorList>
            <person name="Zhang G."/>
        </authorList>
    </citation>
    <scope>NUCLEOTIDE SEQUENCE [LARGE SCALE GENOMIC DNA]</scope>
    <source>
        <strain evidence="3">B10K-CU-031-07</strain>
        <tissue evidence="3">Muscle</tissue>
    </source>
</reference>
<evidence type="ECO:0000256" key="2">
    <source>
        <dbReference type="ARBA" id="ARBA00023180"/>
    </source>
</evidence>
<comment type="caution">
    <text evidence="3">The sequence shown here is derived from an EMBL/GenBank/DDBJ whole genome shotgun (WGS) entry which is preliminary data.</text>
</comment>
<dbReference type="GO" id="GO:0006685">
    <property type="term" value="P:sphingomyelin catabolic process"/>
    <property type="evidence" value="ECO:0007669"/>
    <property type="project" value="TreeGrafter"/>
</dbReference>
<proteinExistence type="predicted"/>
<dbReference type="GO" id="GO:0005615">
    <property type="term" value="C:extracellular space"/>
    <property type="evidence" value="ECO:0007669"/>
    <property type="project" value="TreeGrafter"/>
</dbReference>
<evidence type="ECO:0000313" key="3">
    <source>
        <dbReference type="EMBL" id="NWH67698.1"/>
    </source>
</evidence>